<dbReference type="AlphaFoldDB" id="A0A1N6IS44"/>
<reference evidence="1 2" key="1">
    <citation type="submission" date="2016-11" db="EMBL/GenBank/DDBJ databases">
        <authorList>
            <person name="Jaros S."/>
            <person name="Januszkiewicz K."/>
            <person name="Wedrychowicz H."/>
        </authorList>
    </citation>
    <scope>NUCLEOTIDE SEQUENCE [LARGE SCALE GENOMIC DNA]</scope>
    <source>
        <strain evidence="1 2">ACAM 239</strain>
    </source>
</reference>
<protein>
    <submittedName>
        <fullName evidence="1">Uncharacterized protein</fullName>
    </submittedName>
</protein>
<sequence length="118" mass="12440">MTLPRQASEQAMTDSHHAVSEALSVFGQSTIASLAITQNVFDVPKGVLHLGTDTGFDFFDFLSPGISLLAGARPFGNIPRDVVAVLVLVSFLNTQVTMPVSAMRIGLGHSGTGRALDE</sequence>
<evidence type="ECO:0000313" key="1">
    <source>
        <dbReference type="EMBL" id="SIN78793.1"/>
    </source>
</evidence>
<dbReference type="EMBL" id="FSQX01000001">
    <property type="protein sequence ID" value="SIN78793.1"/>
    <property type="molecule type" value="Genomic_DNA"/>
</dbReference>
<dbReference type="Proteomes" id="UP000185024">
    <property type="component" value="Unassembled WGS sequence"/>
</dbReference>
<accession>A0A1N6IS44</accession>
<name>A0A1N6IS44_9GAMM</name>
<gene>
    <name evidence="1" type="ORF">SAMN05878438_3526</name>
</gene>
<proteinExistence type="predicted"/>
<evidence type="ECO:0000313" key="2">
    <source>
        <dbReference type="Proteomes" id="UP000185024"/>
    </source>
</evidence>
<organism evidence="1 2">
    <name type="scientific">Vreelandella aquamarina</name>
    <dbReference type="NCBI Taxonomy" id="77097"/>
    <lineage>
        <taxon>Bacteria</taxon>
        <taxon>Pseudomonadati</taxon>
        <taxon>Pseudomonadota</taxon>
        <taxon>Gammaproteobacteria</taxon>
        <taxon>Oceanospirillales</taxon>
        <taxon>Halomonadaceae</taxon>
        <taxon>Vreelandella</taxon>
    </lineage>
</organism>